<dbReference type="SUPFAM" id="SSF53067">
    <property type="entry name" value="Actin-like ATPase domain"/>
    <property type="match status" value="1"/>
</dbReference>
<dbReference type="InterPro" id="IPR043129">
    <property type="entry name" value="ATPase_NBD"/>
</dbReference>
<feature type="domain" description="Acetophenone carboxylase-like C-terminal" evidence="3">
    <location>
        <begin position="529"/>
        <end position="677"/>
    </location>
</feature>
<evidence type="ECO:0000259" key="3">
    <source>
        <dbReference type="Pfam" id="PF19278"/>
    </source>
</evidence>
<dbReference type="EMBL" id="WUMU01000006">
    <property type="protein sequence ID" value="MXN17732.1"/>
    <property type="molecule type" value="Genomic_DNA"/>
</dbReference>
<dbReference type="InterPro" id="IPR045079">
    <property type="entry name" value="Oxoprolinase-like"/>
</dbReference>
<dbReference type="InterPro" id="IPR002821">
    <property type="entry name" value="Hydantoinase_A"/>
</dbReference>
<feature type="domain" description="Hydantoinase A/oxoprolinase" evidence="1">
    <location>
        <begin position="205"/>
        <end position="496"/>
    </location>
</feature>
<feature type="domain" description="Hydantoinase/oxoprolinase N-terminal" evidence="2">
    <location>
        <begin position="3"/>
        <end position="184"/>
    </location>
</feature>
<name>A0A6L7G1X3_9RHOB</name>
<organism evidence="4 5">
    <name type="scientific">Pseudooceanicola albus</name>
    <dbReference type="NCBI Taxonomy" id="2692189"/>
    <lineage>
        <taxon>Bacteria</taxon>
        <taxon>Pseudomonadati</taxon>
        <taxon>Pseudomonadota</taxon>
        <taxon>Alphaproteobacteria</taxon>
        <taxon>Rhodobacterales</taxon>
        <taxon>Paracoccaceae</taxon>
        <taxon>Pseudooceanicola</taxon>
    </lineage>
</organism>
<dbReference type="Pfam" id="PF19278">
    <property type="entry name" value="Hydant_A_C"/>
    <property type="match status" value="1"/>
</dbReference>
<proteinExistence type="predicted"/>
<dbReference type="PANTHER" id="PTHR11365">
    <property type="entry name" value="5-OXOPROLINASE RELATED"/>
    <property type="match status" value="1"/>
</dbReference>
<dbReference type="Pfam" id="PF01968">
    <property type="entry name" value="Hydantoinase_A"/>
    <property type="match status" value="1"/>
</dbReference>
<dbReference type="PANTHER" id="PTHR11365:SF23">
    <property type="entry name" value="HYPOTHETICAL 5-OXOPROLINASE (EUROFUNG)-RELATED"/>
    <property type="match status" value="1"/>
</dbReference>
<dbReference type="Proteomes" id="UP000477911">
    <property type="component" value="Unassembled WGS sequence"/>
</dbReference>
<keyword evidence="5" id="KW-1185">Reference proteome</keyword>
<protein>
    <submittedName>
        <fullName evidence="4">Hydantoinase/oxoprolinase family protein</fullName>
    </submittedName>
</protein>
<gene>
    <name evidence="4" type="ORF">GR170_07800</name>
</gene>
<evidence type="ECO:0000259" key="2">
    <source>
        <dbReference type="Pfam" id="PF05378"/>
    </source>
</evidence>
<dbReference type="AlphaFoldDB" id="A0A6L7G1X3"/>
<evidence type="ECO:0000313" key="5">
    <source>
        <dbReference type="Proteomes" id="UP000477911"/>
    </source>
</evidence>
<evidence type="ECO:0000259" key="1">
    <source>
        <dbReference type="Pfam" id="PF01968"/>
    </source>
</evidence>
<sequence>MYRISVDTGGTFTDVVVTDQAGRFFIGKALTTPERSFTGLSAAIANAASYIGISFEALIAQTTLLVYGTTRATNAIVERKTAKTGLLVTEGFTDTLIYRFGGKYNSASITPKVLPPYVPRHLTFAVKERVNAEGGIETPLDEAALRATLGQMRAKGIEAVAVSLIWSIANPAHERRIGALIEEVMPGVPYTLSSDLNPIIREFPRTSSAAIDSSLKPLMQTHLADVRTDLIAAGFTGELLVSASSGGVMHIDDMVAKPIYMAKSGPAMAPLAGIAYTQAEGIDDDVIIVDTGGTTFDVSLIRNGTVKFTRNTWLDTPLLGTLLGMATVDIRSVGAGGGSIAWIDKGGLLRVGPESAGSVPGPACYGRGGTRPTVTDSAVALGYIDPERFLGGRMKLDRAAAEAAILPLAETLGRSVAETAAAILRLASETMIKAIEDITINDGVLPSESVVVAGGGAAGLNILSIARSMDCKSVIIPKAAGAISASGSQFSDVAIDYSGSHYGITTMHDAGAVKAHLDGLSARAARFEDELRDRGFTAFSRQLYVEARYERQQFEIELELPLDWADSAEDLATLRARFDAQSQRLYGFERPETPIEMITWRLHVVAHLPRPALNWTATEAPEALSRKVQAFFDGHGAVETTVYDGPTLPFGAEIAGPAIIEEPTTTIVVDPGMTGHLSDAGNYVFKFGAKAYA</sequence>
<evidence type="ECO:0000313" key="4">
    <source>
        <dbReference type="EMBL" id="MXN17732.1"/>
    </source>
</evidence>
<dbReference type="GO" id="GO:0006749">
    <property type="term" value="P:glutathione metabolic process"/>
    <property type="evidence" value="ECO:0007669"/>
    <property type="project" value="TreeGrafter"/>
</dbReference>
<reference evidence="4 5" key="1">
    <citation type="submission" date="2019-12" db="EMBL/GenBank/DDBJ databases">
        <authorList>
            <person name="Li M."/>
        </authorList>
    </citation>
    <scope>NUCLEOTIDE SEQUENCE [LARGE SCALE GENOMIC DNA]</scope>
    <source>
        <strain evidence="4 5">GBMRC 2024</strain>
    </source>
</reference>
<dbReference type="InterPro" id="IPR049517">
    <property type="entry name" value="ACX-like_C"/>
</dbReference>
<dbReference type="RefSeq" id="WP_160893361.1">
    <property type="nucleotide sequence ID" value="NZ_WUMU01000006.1"/>
</dbReference>
<dbReference type="Pfam" id="PF05378">
    <property type="entry name" value="Hydant_A_N"/>
    <property type="match status" value="1"/>
</dbReference>
<accession>A0A6L7G1X3</accession>
<dbReference type="InterPro" id="IPR008040">
    <property type="entry name" value="Hydant_A_N"/>
</dbReference>
<dbReference type="GO" id="GO:0005829">
    <property type="term" value="C:cytosol"/>
    <property type="evidence" value="ECO:0007669"/>
    <property type="project" value="TreeGrafter"/>
</dbReference>
<dbReference type="GO" id="GO:0017168">
    <property type="term" value="F:5-oxoprolinase (ATP-hydrolyzing) activity"/>
    <property type="evidence" value="ECO:0007669"/>
    <property type="project" value="TreeGrafter"/>
</dbReference>
<comment type="caution">
    <text evidence="4">The sequence shown here is derived from an EMBL/GenBank/DDBJ whole genome shotgun (WGS) entry which is preliminary data.</text>
</comment>